<sequence length="200" mass="21938">MTPISFMFIAAGAATQAKGLLYRMQPSRTGQAPNWDGHGGGITPHEVSSPITDKSYWEGRYVLCELTLRKQDGQTLVINDAVCAISRAKNIVTTQMVGMDGTVKEYINEGDYQINIVVGVAAVRNGVIVDEYPEDGLRELRAFFDEKAAIDVHSVFLEIFDIGSIVIKNFSVSQDTASNYQSVSISAMSDGDYNVYSTEY</sequence>
<dbReference type="AlphaFoldDB" id="A0A2V1IU43"/>
<dbReference type="Pfam" id="PF19512">
    <property type="entry name" value="DUF6046"/>
    <property type="match status" value="1"/>
</dbReference>
<dbReference type="EMBL" id="PUBV01000006">
    <property type="protein sequence ID" value="PWB08366.1"/>
    <property type="molecule type" value="Genomic_DNA"/>
</dbReference>
<proteinExistence type="predicted"/>
<evidence type="ECO:0000259" key="1">
    <source>
        <dbReference type="Pfam" id="PF19512"/>
    </source>
</evidence>
<accession>A0A2V1IU43</accession>
<keyword evidence="3" id="KW-1185">Reference proteome</keyword>
<gene>
    <name evidence="2" type="ORF">C5O25_04130</name>
</gene>
<dbReference type="RefSeq" id="WP_016268383.1">
    <property type="nucleotide sequence ID" value="NZ_CAOUZA010000035.1"/>
</dbReference>
<dbReference type="Proteomes" id="UP000244925">
    <property type="component" value="Unassembled WGS sequence"/>
</dbReference>
<reference evidence="3" key="1">
    <citation type="submission" date="2018-02" db="EMBL/GenBank/DDBJ databases">
        <authorList>
            <person name="Clavel T."/>
            <person name="Strowig T."/>
        </authorList>
    </citation>
    <scope>NUCLEOTIDE SEQUENCE [LARGE SCALE GENOMIC DNA]</scope>
    <source>
        <strain evidence="3">DSM 100764</strain>
    </source>
</reference>
<evidence type="ECO:0000313" key="3">
    <source>
        <dbReference type="Proteomes" id="UP000244925"/>
    </source>
</evidence>
<protein>
    <recommendedName>
        <fullName evidence="1">DUF6046 domain-containing protein</fullName>
    </recommendedName>
</protein>
<name>A0A2V1IU43_9BACT</name>
<organism evidence="2 3">
    <name type="scientific">Paramuribaculum intestinale</name>
    <dbReference type="NCBI Taxonomy" id="2094151"/>
    <lineage>
        <taxon>Bacteria</taxon>
        <taxon>Pseudomonadati</taxon>
        <taxon>Bacteroidota</taxon>
        <taxon>Bacteroidia</taxon>
        <taxon>Bacteroidales</taxon>
        <taxon>Muribaculaceae</taxon>
        <taxon>Paramuribaculum</taxon>
    </lineage>
</organism>
<dbReference type="InterPro" id="IPR046109">
    <property type="entry name" value="DUF6046"/>
</dbReference>
<feature type="domain" description="DUF6046" evidence="1">
    <location>
        <begin position="79"/>
        <end position="199"/>
    </location>
</feature>
<comment type="caution">
    <text evidence="2">The sequence shown here is derived from an EMBL/GenBank/DDBJ whole genome shotgun (WGS) entry which is preliminary data.</text>
</comment>
<evidence type="ECO:0000313" key="2">
    <source>
        <dbReference type="EMBL" id="PWB08366.1"/>
    </source>
</evidence>